<dbReference type="InterPro" id="IPR036890">
    <property type="entry name" value="HATPase_C_sf"/>
</dbReference>
<keyword evidence="7" id="KW-0812">Transmembrane</keyword>
<keyword evidence="5 9" id="KW-0418">Kinase</keyword>
<dbReference type="PANTHER" id="PTHR45453">
    <property type="entry name" value="PHOSPHATE REGULON SENSOR PROTEIN PHOR"/>
    <property type="match status" value="1"/>
</dbReference>
<keyword evidence="7" id="KW-1133">Transmembrane helix</keyword>
<name>A0ABT5FB02_9GAMM</name>
<dbReference type="Gene3D" id="1.10.287.130">
    <property type="match status" value="1"/>
</dbReference>
<dbReference type="InterPro" id="IPR004358">
    <property type="entry name" value="Sig_transdc_His_kin-like_C"/>
</dbReference>
<dbReference type="CDD" id="cd00075">
    <property type="entry name" value="HATPase"/>
    <property type="match status" value="1"/>
</dbReference>
<evidence type="ECO:0000256" key="4">
    <source>
        <dbReference type="ARBA" id="ARBA00022679"/>
    </source>
</evidence>
<dbReference type="RefSeq" id="WP_272180178.1">
    <property type="nucleotide sequence ID" value="NZ_JAQOMS010000002.1"/>
</dbReference>
<keyword evidence="10" id="KW-1185">Reference proteome</keyword>
<dbReference type="EMBL" id="JAQOMS010000002">
    <property type="protein sequence ID" value="MDC2888581.1"/>
    <property type="molecule type" value="Genomic_DNA"/>
</dbReference>
<evidence type="ECO:0000259" key="8">
    <source>
        <dbReference type="PROSITE" id="PS50109"/>
    </source>
</evidence>
<dbReference type="Pfam" id="PF02518">
    <property type="entry name" value="HATPase_c"/>
    <property type="match status" value="1"/>
</dbReference>
<sequence length="446" mass="49524">MMLGPSFEFYYVDTQGKIITYSADPSKVKRTHIDTSPIKSVISNRINAATLSPQNAASDTSVDTSVDNNLITSLPILGDDPRQLNHQKIFSAAPVLRDGELQGYLYIIIRGENYDSIMQAVKANNQFGESSIIAAISLAVMLLLLLGLFRYFTLPLCKISNAIKGLSNENWETQKLNLNLTMSQDNELQLVVTTINTMLGQIQKQFSQLQNIDEQRRVLLADLSHDLRTPLASLQGYIETLHIHGEKLSAVERSKFIDISMKNSKNLKLLIDQIFELAYLEGGQVTLQNESVALGELIYDVAAKFELKAAAKRINITVDPAECNYQIFADIGKLERVLSNLIDNAIRHTPEDGEITLSVAEHSKDGKKLEIAVKDTGIGINQNELTHIFNARYRASNSQEDKQSHAGLGLAISQKLVQLFNSELSVESQLGKGTRFSFEVVKTQLV</sequence>
<keyword evidence="6" id="KW-0902">Two-component regulatory system</keyword>
<evidence type="ECO:0000313" key="9">
    <source>
        <dbReference type="EMBL" id="MDC2888581.1"/>
    </source>
</evidence>
<evidence type="ECO:0000256" key="1">
    <source>
        <dbReference type="ARBA" id="ARBA00000085"/>
    </source>
</evidence>
<dbReference type="PANTHER" id="PTHR45453:SF1">
    <property type="entry name" value="PHOSPHATE REGULON SENSOR PROTEIN PHOR"/>
    <property type="match status" value="1"/>
</dbReference>
<evidence type="ECO:0000256" key="2">
    <source>
        <dbReference type="ARBA" id="ARBA00012438"/>
    </source>
</evidence>
<dbReference type="Proteomes" id="UP001528411">
    <property type="component" value="Unassembled WGS sequence"/>
</dbReference>
<comment type="caution">
    <text evidence="9">The sequence shown here is derived from an EMBL/GenBank/DDBJ whole genome shotgun (WGS) entry which is preliminary data.</text>
</comment>
<proteinExistence type="predicted"/>
<dbReference type="PROSITE" id="PS50109">
    <property type="entry name" value="HIS_KIN"/>
    <property type="match status" value="1"/>
</dbReference>
<dbReference type="GO" id="GO:0016301">
    <property type="term" value="F:kinase activity"/>
    <property type="evidence" value="ECO:0007669"/>
    <property type="project" value="UniProtKB-KW"/>
</dbReference>
<dbReference type="SUPFAM" id="SSF47384">
    <property type="entry name" value="Homodimeric domain of signal transducing histidine kinase"/>
    <property type="match status" value="1"/>
</dbReference>
<dbReference type="InterPro" id="IPR003661">
    <property type="entry name" value="HisK_dim/P_dom"/>
</dbReference>
<dbReference type="InterPro" id="IPR036097">
    <property type="entry name" value="HisK_dim/P_sf"/>
</dbReference>
<evidence type="ECO:0000256" key="3">
    <source>
        <dbReference type="ARBA" id="ARBA00022553"/>
    </source>
</evidence>
<dbReference type="Gene3D" id="3.30.565.10">
    <property type="entry name" value="Histidine kinase-like ATPase, C-terminal domain"/>
    <property type="match status" value="1"/>
</dbReference>
<dbReference type="CDD" id="cd00082">
    <property type="entry name" value="HisKA"/>
    <property type="match status" value="1"/>
</dbReference>
<feature type="domain" description="Histidine kinase" evidence="8">
    <location>
        <begin position="222"/>
        <end position="444"/>
    </location>
</feature>
<accession>A0ABT5FB02</accession>
<keyword evidence="7" id="KW-0472">Membrane</keyword>
<feature type="transmembrane region" description="Helical" evidence="7">
    <location>
        <begin position="132"/>
        <end position="152"/>
    </location>
</feature>
<dbReference type="PRINTS" id="PR00344">
    <property type="entry name" value="BCTRLSENSOR"/>
</dbReference>
<gene>
    <name evidence="9" type="ORF">PN838_07180</name>
</gene>
<protein>
    <recommendedName>
        <fullName evidence="2">histidine kinase</fullName>
        <ecNumber evidence="2">2.7.13.3</ecNumber>
    </recommendedName>
</protein>
<dbReference type="InterPro" id="IPR003594">
    <property type="entry name" value="HATPase_dom"/>
</dbReference>
<dbReference type="SUPFAM" id="SSF55874">
    <property type="entry name" value="ATPase domain of HSP90 chaperone/DNA topoisomerase II/histidine kinase"/>
    <property type="match status" value="1"/>
</dbReference>
<dbReference type="EC" id="2.7.13.3" evidence="2"/>
<evidence type="ECO:0000256" key="6">
    <source>
        <dbReference type="ARBA" id="ARBA00023012"/>
    </source>
</evidence>
<dbReference type="InterPro" id="IPR050351">
    <property type="entry name" value="BphY/WalK/GraS-like"/>
</dbReference>
<keyword evidence="3" id="KW-0597">Phosphoprotein</keyword>
<dbReference type="Gene3D" id="6.10.340.10">
    <property type="match status" value="1"/>
</dbReference>
<keyword evidence="4" id="KW-0808">Transferase</keyword>
<dbReference type="Pfam" id="PF00512">
    <property type="entry name" value="HisKA"/>
    <property type="match status" value="1"/>
</dbReference>
<dbReference type="SMART" id="SM00387">
    <property type="entry name" value="HATPase_c"/>
    <property type="match status" value="1"/>
</dbReference>
<dbReference type="SMART" id="SM00388">
    <property type="entry name" value="HisKA"/>
    <property type="match status" value="1"/>
</dbReference>
<evidence type="ECO:0000256" key="5">
    <source>
        <dbReference type="ARBA" id="ARBA00022777"/>
    </source>
</evidence>
<organism evidence="9 10">
    <name type="scientific">Psychrosphaera algicola</name>
    <dbReference type="NCBI Taxonomy" id="3023714"/>
    <lineage>
        <taxon>Bacteria</taxon>
        <taxon>Pseudomonadati</taxon>
        <taxon>Pseudomonadota</taxon>
        <taxon>Gammaproteobacteria</taxon>
        <taxon>Alteromonadales</taxon>
        <taxon>Pseudoalteromonadaceae</taxon>
        <taxon>Psychrosphaera</taxon>
    </lineage>
</organism>
<reference evidence="9 10" key="1">
    <citation type="submission" date="2023-01" db="EMBL/GenBank/DDBJ databases">
        <title>Psychrosphaera sp. nov., isolated from marine algae.</title>
        <authorList>
            <person name="Bayburt H."/>
            <person name="Choi B.J."/>
            <person name="Kim J.M."/>
            <person name="Choi D.G."/>
            <person name="Jeon C.O."/>
        </authorList>
    </citation>
    <scope>NUCLEOTIDE SEQUENCE [LARGE SCALE GENOMIC DNA]</scope>
    <source>
        <strain evidence="9 10">G1-22</strain>
    </source>
</reference>
<dbReference type="InterPro" id="IPR005467">
    <property type="entry name" value="His_kinase_dom"/>
</dbReference>
<comment type="catalytic activity">
    <reaction evidence="1">
        <text>ATP + protein L-histidine = ADP + protein N-phospho-L-histidine.</text>
        <dbReference type="EC" id="2.7.13.3"/>
    </reaction>
</comment>
<evidence type="ECO:0000313" key="10">
    <source>
        <dbReference type="Proteomes" id="UP001528411"/>
    </source>
</evidence>
<evidence type="ECO:0000256" key="7">
    <source>
        <dbReference type="SAM" id="Phobius"/>
    </source>
</evidence>